<protein>
    <submittedName>
        <fullName evidence="2">Concanavalin A-like lectin/glucanase superfamily protein</fullName>
    </submittedName>
</protein>
<gene>
    <name evidence="2" type="ORF">QTG54_012947</name>
</gene>
<dbReference type="SMART" id="SM00282">
    <property type="entry name" value="LamG"/>
    <property type="match status" value="1"/>
</dbReference>
<comment type="caution">
    <text evidence="2">The sequence shown here is derived from an EMBL/GenBank/DDBJ whole genome shotgun (WGS) entry which is preliminary data.</text>
</comment>
<dbReference type="SUPFAM" id="SSF49899">
    <property type="entry name" value="Concanavalin A-like lectins/glucanases"/>
    <property type="match status" value="1"/>
</dbReference>
<dbReference type="InterPro" id="IPR001791">
    <property type="entry name" value="Laminin_G"/>
</dbReference>
<dbReference type="Pfam" id="PF13385">
    <property type="entry name" value="Laminin_G_3"/>
    <property type="match status" value="1"/>
</dbReference>
<name>A0AAD9D724_9STRA</name>
<dbReference type="EMBL" id="JATAAI010000029">
    <property type="protein sequence ID" value="KAK1736347.1"/>
    <property type="molecule type" value="Genomic_DNA"/>
</dbReference>
<dbReference type="Gene3D" id="3.60.21.10">
    <property type="match status" value="1"/>
</dbReference>
<proteinExistence type="predicted"/>
<dbReference type="Proteomes" id="UP001224775">
    <property type="component" value="Unassembled WGS sequence"/>
</dbReference>
<dbReference type="SUPFAM" id="SSF56300">
    <property type="entry name" value="Metallo-dependent phosphatases"/>
    <property type="match status" value="1"/>
</dbReference>
<dbReference type="PROSITE" id="PS50025">
    <property type="entry name" value="LAM_G_DOMAIN"/>
    <property type="match status" value="1"/>
</dbReference>
<reference evidence="2" key="1">
    <citation type="submission" date="2023-06" db="EMBL/GenBank/DDBJ databases">
        <title>Survivors Of The Sea: Transcriptome response of Skeletonema marinoi to long-term dormancy.</title>
        <authorList>
            <person name="Pinder M.I.M."/>
            <person name="Kourtchenko O."/>
            <person name="Robertson E.K."/>
            <person name="Larsson T."/>
            <person name="Maumus F."/>
            <person name="Osuna-Cruz C.M."/>
            <person name="Vancaester E."/>
            <person name="Stenow R."/>
            <person name="Vandepoele K."/>
            <person name="Ploug H."/>
            <person name="Bruchert V."/>
            <person name="Godhe A."/>
            <person name="Topel M."/>
        </authorList>
    </citation>
    <scope>NUCLEOTIDE SEQUENCE</scope>
    <source>
        <strain evidence="2">R05AC</strain>
    </source>
</reference>
<dbReference type="Gene3D" id="2.60.120.200">
    <property type="match status" value="1"/>
</dbReference>
<keyword evidence="3" id="KW-1185">Reference proteome</keyword>
<evidence type="ECO:0000313" key="2">
    <source>
        <dbReference type="EMBL" id="KAK1736347.1"/>
    </source>
</evidence>
<evidence type="ECO:0000313" key="3">
    <source>
        <dbReference type="Proteomes" id="UP001224775"/>
    </source>
</evidence>
<sequence>MSPSWLLLICIPCLIFYGILRTFSYLQNTLTTILQNIRDKYVGDTDIVLAPGDVVSFGGQSNAKLMSLTGNSDENEAVYDAAVTSYTKTNEVYQEAGFSTWIPCVGDHEIGGNEGFVVSGQKSKLDSIVYRQGWIDSFMKDEDGSFKFNEAVSNIPSRPPENSGFQGTSFAYRRKNCLFISLDIFRLMNDGKSNFYDRLNGYGGEGAITCTLEGLHATWFESVLKAARGQDSPIKHIFVEAHVPILHPVRKVSCSGQFLDDQTDSTFWRLMEEYNVDVYFAGEVHAVTVSKSKVLGSSLLQIVSRGNSLASFLTVNTTDDTIEIKQYREVGPNQKFNNEYVQSGLLTINKSNPNSDPQISSSGELKVLDDDVALLHFDFESMNEIDARPIHGLRSDDSLVAKYQVVGDTNCTESIHNMGSFSEQYDAQVANIELVPGRQANSFAGKFASNSRFGVFSVGPYTAGMAHSIALWMKTSEASKNMMLLYFGPNWSMSEKDSLRLMLQNGELHFQFSENSGKFQLAEKKMLADDQWHHIAVIMPFNSCRYSEVQLYIDGVRCETQQTHGSDNHMFFQTFGHLNIGGYGYRKNFDNDDGLLHMFEGEVDDVMVWSKPLQEQDILELWEDEPRPQDGSKAIVCGRGDGCGEGDRDVALVNEIHEVRCCRDCDNCSSPWKQKCPNYNPAVFARSKIQGVCKRGTFLEALDICRSVPNGRLCTPLEVQNSCAKGTGCQFDREMIWACANDGHQCEDDTECCESCVNSKCVGGDTGSRSKTEGIQSLNVGLGATILAEGQPSSSSCARLNLFLIFNPISLSLIVWAWM</sequence>
<organism evidence="2 3">
    <name type="scientific">Skeletonema marinoi</name>
    <dbReference type="NCBI Taxonomy" id="267567"/>
    <lineage>
        <taxon>Eukaryota</taxon>
        <taxon>Sar</taxon>
        <taxon>Stramenopiles</taxon>
        <taxon>Ochrophyta</taxon>
        <taxon>Bacillariophyta</taxon>
        <taxon>Coscinodiscophyceae</taxon>
        <taxon>Thalassiosirophycidae</taxon>
        <taxon>Thalassiosirales</taxon>
        <taxon>Skeletonemataceae</taxon>
        <taxon>Skeletonema</taxon>
        <taxon>Skeletonema marinoi-dohrnii complex</taxon>
    </lineage>
</organism>
<feature type="domain" description="Laminin G" evidence="1">
    <location>
        <begin position="440"/>
        <end position="643"/>
    </location>
</feature>
<evidence type="ECO:0000259" key="1">
    <source>
        <dbReference type="PROSITE" id="PS50025"/>
    </source>
</evidence>
<accession>A0AAD9D724</accession>
<dbReference type="InterPro" id="IPR013320">
    <property type="entry name" value="ConA-like_dom_sf"/>
</dbReference>
<dbReference type="InterPro" id="IPR029052">
    <property type="entry name" value="Metallo-depent_PP-like"/>
</dbReference>
<dbReference type="CDD" id="cd00110">
    <property type="entry name" value="LamG"/>
    <property type="match status" value="1"/>
</dbReference>
<dbReference type="AlphaFoldDB" id="A0AAD9D724"/>